<organism evidence="4 5">
    <name type="scientific">Mageeibacillus indolicus</name>
    <dbReference type="NCBI Taxonomy" id="884684"/>
    <lineage>
        <taxon>Bacteria</taxon>
        <taxon>Bacillati</taxon>
        <taxon>Bacillota</taxon>
        <taxon>Clostridia</taxon>
        <taxon>Eubacteriales</taxon>
        <taxon>Oscillospiraceae</taxon>
        <taxon>Mageeibacillus</taxon>
    </lineage>
</organism>
<comment type="caution">
    <text evidence="4">The sequence shown here is derived from an EMBL/GenBank/DDBJ whole genome shotgun (WGS) entry which is preliminary data.</text>
</comment>
<feature type="region of interest" description="Disordered" evidence="1">
    <location>
        <begin position="52"/>
        <end position="75"/>
    </location>
</feature>
<dbReference type="EMBL" id="NBZD01000004">
    <property type="protein sequence ID" value="PNH18060.1"/>
    <property type="molecule type" value="Genomic_DNA"/>
</dbReference>
<feature type="signal peptide" evidence="2">
    <location>
        <begin position="1"/>
        <end position="18"/>
    </location>
</feature>
<feature type="chain" id="PRO_5039267152" description="Beta-lactamase class A catalytic domain-containing protein" evidence="2">
    <location>
        <begin position="19"/>
        <end position="382"/>
    </location>
</feature>
<dbReference type="Proteomes" id="UP000236394">
    <property type="component" value="Unassembled WGS sequence"/>
</dbReference>
<gene>
    <name evidence="4" type="ORF">B7R76_06920</name>
</gene>
<sequence>MGKIAVGFLCGLLACSLAGCDGLSSLIIGEPMQSPNACSAVIASAANDAAGNFDSEGTSSDRSTHAQGAIDGSSVPAPEAIALTEPMPTATEGDYTTLADAAKFEDDSANQLVKVAELSRTRLAAPKVSYSENTPDMQEFAAAFTNFLQQRGIDERNFSFAYQDIRSGERYEYNPEQRYMAASCMKLGMAMACAQLVERGILNWNMLIPCVPDEVDYIYQANELAALGEKCSLRDLLSKALRYSNNSATSVLFHFFKINGRQLHHYIDEATGMHYAADTTMSAREGINLLAGLVQNPNGCTGYRLIINEIHQSTWNNYLTRDLPRNICANKYGEMNGYTNELGIVYTNRPFIYSAFGVGLDAYTFYPALGKFVYDWNLAHQK</sequence>
<accession>A0A2J8AZW8</accession>
<keyword evidence="2" id="KW-0732">Signal</keyword>
<name>A0A2J8AZW8_9FIRM</name>
<dbReference type="GO" id="GO:0030655">
    <property type="term" value="P:beta-lactam antibiotic catabolic process"/>
    <property type="evidence" value="ECO:0007669"/>
    <property type="project" value="InterPro"/>
</dbReference>
<dbReference type="PROSITE" id="PS51257">
    <property type="entry name" value="PROKAR_LIPOPROTEIN"/>
    <property type="match status" value="1"/>
</dbReference>
<dbReference type="InterPro" id="IPR000871">
    <property type="entry name" value="Beta-lactam_class-A"/>
</dbReference>
<protein>
    <recommendedName>
        <fullName evidence="3">Beta-lactamase class A catalytic domain-containing protein</fullName>
    </recommendedName>
</protein>
<evidence type="ECO:0000259" key="3">
    <source>
        <dbReference type="Pfam" id="PF13354"/>
    </source>
</evidence>
<dbReference type="PANTHER" id="PTHR35333">
    <property type="entry name" value="BETA-LACTAMASE"/>
    <property type="match status" value="1"/>
</dbReference>
<evidence type="ECO:0000313" key="4">
    <source>
        <dbReference type="EMBL" id="PNH18060.1"/>
    </source>
</evidence>
<reference evidence="5" key="1">
    <citation type="submission" date="2017-04" db="EMBL/GenBank/DDBJ databases">
        <authorList>
            <person name="Bumgarner R.E."/>
            <person name="Fredricks D.N."/>
            <person name="Srinivasan S."/>
        </authorList>
    </citation>
    <scope>NUCLEOTIDE SEQUENCE [LARGE SCALE GENOMIC DNA]</scope>
    <source>
        <strain evidence="5">KA00405</strain>
    </source>
</reference>
<proteinExistence type="predicted"/>
<dbReference type="InterPro" id="IPR012338">
    <property type="entry name" value="Beta-lactam/transpept-like"/>
</dbReference>
<dbReference type="PANTHER" id="PTHR35333:SF3">
    <property type="entry name" value="BETA-LACTAMASE-TYPE TRANSPEPTIDASE FOLD CONTAINING PROTEIN"/>
    <property type="match status" value="1"/>
</dbReference>
<evidence type="ECO:0000256" key="1">
    <source>
        <dbReference type="SAM" id="MobiDB-lite"/>
    </source>
</evidence>
<dbReference type="RefSeq" id="WP_034575361.1">
    <property type="nucleotide sequence ID" value="NZ_NBZD01000004.1"/>
</dbReference>
<dbReference type="InterPro" id="IPR045155">
    <property type="entry name" value="Beta-lactam_cat"/>
</dbReference>
<dbReference type="AlphaFoldDB" id="A0A2J8AZW8"/>
<evidence type="ECO:0000313" key="5">
    <source>
        <dbReference type="Proteomes" id="UP000236394"/>
    </source>
</evidence>
<evidence type="ECO:0000256" key="2">
    <source>
        <dbReference type="SAM" id="SignalP"/>
    </source>
</evidence>
<dbReference type="GO" id="GO:0008800">
    <property type="term" value="F:beta-lactamase activity"/>
    <property type="evidence" value="ECO:0007669"/>
    <property type="project" value="InterPro"/>
</dbReference>
<dbReference type="SUPFAM" id="SSF56601">
    <property type="entry name" value="beta-lactamase/transpeptidase-like"/>
    <property type="match status" value="1"/>
</dbReference>
<dbReference type="GO" id="GO:0046677">
    <property type="term" value="P:response to antibiotic"/>
    <property type="evidence" value="ECO:0007669"/>
    <property type="project" value="InterPro"/>
</dbReference>
<dbReference type="Gene3D" id="3.40.710.10">
    <property type="entry name" value="DD-peptidase/beta-lactamase superfamily"/>
    <property type="match status" value="1"/>
</dbReference>
<dbReference type="Pfam" id="PF13354">
    <property type="entry name" value="Beta-lactamase2"/>
    <property type="match status" value="1"/>
</dbReference>
<feature type="domain" description="Beta-lactamase class A catalytic" evidence="3">
    <location>
        <begin position="160"/>
        <end position="356"/>
    </location>
</feature>